<dbReference type="GO" id="GO:0016151">
    <property type="term" value="F:nickel cation binding"/>
    <property type="evidence" value="ECO:0007669"/>
    <property type="project" value="UniProtKB-UniRule"/>
</dbReference>
<evidence type="ECO:0000256" key="2">
    <source>
        <dbReference type="ARBA" id="ARBA00023186"/>
    </source>
</evidence>
<evidence type="ECO:0000256" key="3">
    <source>
        <dbReference type="HAMAP-Rule" id="MF_01384"/>
    </source>
</evidence>
<comment type="subunit">
    <text evidence="3">UreD, UreF and UreG form a complex that acts as a GTP-hydrolysis-dependent molecular chaperone, activating the urease apoprotein by helping to assemble the nickel containing metallocenter of UreC. The UreE protein probably delivers the nickel.</text>
</comment>
<dbReference type="PANTHER" id="PTHR33643">
    <property type="entry name" value="UREASE ACCESSORY PROTEIN D"/>
    <property type="match status" value="1"/>
</dbReference>
<dbReference type="HAMAP" id="MF_01384">
    <property type="entry name" value="UreD"/>
    <property type="match status" value="1"/>
</dbReference>
<keyword evidence="2 3" id="KW-0143">Chaperone</keyword>
<dbReference type="AlphaFoldDB" id="A0A2W4U9S7"/>
<dbReference type="EMBL" id="QBMC01000064">
    <property type="protein sequence ID" value="PZO17673.1"/>
    <property type="molecule type" value="Genomic_DNA"/>
</dbReference>
<dbReference type="Proteomes" id="UP000249354">
    <property type="component" value="Unassembled WGS sequence"/>
</dbReference>
<dbReference type="PANTHER" id="PTHR33643:SF1">
    <property type="entry name" value="UREASE ACCESSORY PROTEIN D"/>
    <property type="match status" value="1"/>
</dbReference>
<keyword evidence="3" id="KW-0963">Cytoplasm</keyword>
<organism evidence="4 5">
    <name type="scientific">Leptolyngbya foveolarum</name>
    <dbReference type="NCBI Taxonomy" id="47253"/>
    <lineage>
        <taxon>Bacteria</taxon>
        <taxon>Bacillati</taxon>
        <taxon>Cyanobacteriota</taxon>
        <taxon>Cyanophyceae</taxon>
        <taxon>Leptolyngbyales</taxon>
        <taxon>Leptolyngbyaceae</taxon>
        <taxon>Leptolyngbya group</taxon>
        <taxon>Leptolyngbya</taxon>
    </lineage>
</organism>
<name>A0A2W4U9S7_9CYAN</name>
<protein>
    <recommendedName>
        <fullName evidence="3">Urease accessory protein UreD</fullName>
    </recommendedName>
</protein>
<accession>A0A2W4U9S7</accession>
<evidence type="ECO:0000256" key="1">
    <source>
        <dbReference type="ARBA" id="ARBA00007177"/>
    </source>
</evidence>
<keyword evidence="3" id="KW-0996">Nickel insertion</keyword>
<sequence>MSTQTALAQSQLSLALGCNTAKQTIFQKRYMAYPLSVSPLFRREDSSPGKAPSKRAYLYRMNTSPGLLAGDSLGIVLQLAPESQLYLADQSATKVHQMPDSNTHATVQYDIRLEADSTLEFLPEPLILFEDSDLQQTTEIAMHPEAGLCWGEIILPGRLARGEIYKFRRYLNKTRIRCLDGKLWFAETMNLTGKGNRFASSPLFADAPVLGTLILVLPEAIATTQTLKTLSNQIDSIESNSPSLNLVSSVLPGDRGLFVRAISKTTREIQSCFKQALNYGRSLQRQNPLPYGL</sequence>
<proteinExistence type="inferred from homology"/>
<dbReference type="InterPro" id="IPR002669">
    <property type="entry name" value="UreD"/>
</dbReference>
<reference evidence="5" key="1">
    <citation type="submission" date="2018-04" db="EMBL/GenBank/DDBJ databases">
        <authorList>
            <person name="Cornet L."/>
        </authorList>
    </citation>
    <scope>NUCLEOTIDE SEQUENCE [LARGE SCALE GENOMIC DNA]</scope>
</reference>
<comment type="caution">
    <text evidence="4">The sequence shown here is derived from an EMBL/GenBank/DDBJ whole genome shotgun (WGS) entry which is preliminary data.</text>
</comment>
<reference evidence="4 5" key="2">
    <citation type="submission" date="2018-06" db="EMBL/GenBank/DDBJ databases">
        <title>Metagenomic assembly of (sub)arctic Cyanobacteria and their associated microbiome from non-axenic cultures.</title>
        <authorList>
            <person name="Baurain D."/>
        </authorList>
    </citation>
    <scope>NUCLEOTIDE SEQUENCE [LARGE SCALE GENOMIC DNA]</scope>
    <source>
        <strain evidence="4">ULC129bin1</strain>
    </source>
</reference>
<gene>
    <name evidence="3" type="primary">ureD</name>
    <name evidence="4" type="ORF">DCF25_10765</name>
</gene>
<dbReference type="Pfam" id="PF01774">
    <property type="entry name" value="UreD"/>
    <property type="match status" value="1"/>
</dbReference>
<evidence type="ECO:0000313" key="5">
    <source>
        <dbReference type="Proteomes" id="UP000249354"/>
    </source>
</evidence>
<evidence type="ECO:0000313" key="4">
    <source>
        <dbReference type="EMBL" id="PZO17673.1"/>
    </source>
</evidence>
<comment type="similarity">
    <text evidence="1 3">Belongs to the UreD family.</text>
</comment>
<comment type="subcellular location">
    <subcellularLocation>
        <location evidence="3">Cytoplasm</location>
    </subcellularLocation>
</comment>
<comment type="function">
    <text evidence="3">Required for maturation of urease via the functional incorporation of the urease nickel metallocenter.</text>
</comment>
<dbReference type="GO" id="GO:0005737">
    <property type="term" value="C:cytoplasm"/>
    <property type="evidence" value="ECO:0007669"/>
    <property type="project" value="UniProtKB-SubCell"/>
</dbReference>